<feature type="region of interest" description="Disordered" evidence="1">
    <location>
        <begin position="1"/>
        <end position="21"/>
    </location>
</feature>
<feature type="region of interest" description="Disordered" evidence="1">
    <location>
        <begin position="426"/>
        <end position="466"/>
    </location>
</feature>
<feature type="region of interest" description="Disordered" evidence="1">
    <location>
        <begin position="586"/>
        <end position="608"/>
    </location>
</feature>
<evidence type="ECO:0000256" key="1">
    <source>
        <dbReference type="SAM" id="MobiDB-lite"/>
    </source>
</evidence>
<protein>
    <recommendedName>
        <fullName evidence="4">Protamine P1</fullName>
    </recommendedName>
</protein>
<dbReference type="Proteomes" id="UP001642501">
    <property type="component" value="Unassembled WGS sequence"/>
</dbReference>
<evidence type="ECO:0008006" key="4">
    <source>
        <dbReference type="Google" id="ProtNLM"/>
    </source>
</evidence>
<gene>
    <name evidence="2" type="ORF">SEPCBS57363_003224</name>
</gene>
<feature type="region of interest" description="Disordered" evidence="1">
    <location>
        <begin position="184"/>
        <end position="203"/>
    </location>
</feature>
<name>A0ABP0DN23_9PEZI</name>
<feature type="compositionally biased region" description="Polar residues" evidence="1">
    <location>
        <begin position="426"/>
        <end position="436"/>
    </location>
</feature>
<organism evidence="2 3">
    <name type="scientific">Sporothrix epigloea</name>
    <dbReference type="NCBI Taxonomy" id="1892477"/>
    <lineage>
        <taxon>Eukaryota</taxon>
        <taxon>Fungi</taxon>
        <taxon>Dikarya</taxon>
        <taxon>Ascomycota</taxon>
        <taxon>Pezizomycotina</taxon>
        <taxon>Sordariomycetes</taxon>
        <taxon>Sordariomycetidae</taxon>
        <taxon>Ophiostomatales</taxon>
        <taxon>Ophiostomataceae</taxon>
        <taxon>Sporothrix</taxon>
    </lineage>
</organism>
<dbReference type="EMBL" id="CAWUOM010000049">
    <property type="protein sequence ID" value="CAK7268692.1"/>
    <property type="molecule type" value="Genomic_DNA"/>
</dbReference>
<sequence>MDDIASTETRRSTLRRPRLSTSSTATFNLGGEFRCEEPTHNHDDVLLSGSDDEYYDNPDERLRRLEEQALLYLQGRRPLLLSASLRGPFDWESGWKNPWMGRRRTSSKEGAYFAKTQRAPEATTSGASITVRARTASQKRSLVLDLTTQSRLADDLGTAADKLCNEKDPEVRKRMAGTSWLRRRNLKRTRTNDDGAATSPTPVRTISLADHPIATYDQEISIPSRSVSAPPIARSASLSEVDAAAYTTLADDIVAESSITSQPNNNAADDEQSRLSVLDSEEATSNLCEFDCANSLGFVSSNNAAVSIQSKAAGLTEGDSVAAAMPGYDTVLPSKEIDGTKANDSAPLHDACSSAAINLQDQGDDMQQDSESTIIPSIAPATFALGSLEEPATVPSSIDTGANEIRALFVPPDDGGSENSRLATQFQSPWTKSQASAFPDPVVSDNDDRVSPPSVSLSKSKQSPWIRVKQPHSPDIELASKAAHEATEKLSLSASDMAIRSLSQNPWADADSTATSYSIAQLPTSPCSPVRDGFTNPSVERIDLDHDRVHESLLPYLPIPIHTANASPTRFQDADKGIAELWQPTPALSQESPKGSGDTGIKSVGAYGDADKENATHDLVNKRLHADGCDIEPAPAAADDEVQDVMDNLDDFLGLWDMDAELAQVRSTT</sequence>
<accession>A0ABP0DN23</accession>
<evidence type="ECO:0000313" key="2">
    <source>
        <dbReference type="EMBL" id="CAK7268692.1"/>
    </source>
</evidence>
<keyword evidence="3" id="KW-1185">Reference proteome</keyword>
<evidence type="ECO:0000313" key="3">
    <source>
        <dbReference type="Proteomes" id="UP001642501"/>
    </source>
</evidence>
<reference evidence="2 3" key="1">
    <citation type="submission" date="2024-01" db="EMBL/GenBank/DDBJ databases">
        <authorList>
            <person name="Allen C."/>
            <person name="Tagirdzhanova G."/>
        </authorList>
    </citation>
    <scope>NUCLEOTIDE SEQUENCE [LARGE SCALE GENOMIC DNA]</scope>
    <source>
        <strain evidence="2 3">CBS 573.63</strain>
    </source>
</reference>
<feature type="compositionally biased region" description="Low complexity" evidence="1">
    <location>
        <begin position="451"/>
        <end position="464"/>
    </location>
</feature>
<proteinExistence type="predicted"/>
<comment type="caution">
    <text evidence="2">The sequence shown here is derived from an EMBL/GenBank/DDBJ whole genome shotgun (WGS) entry which is preliminary data.</text>
</comment>